<evidence type="ECO:0000313" key="3">
    <source>
        <dbReference type="Proteomes" id="UP001198495"/>
    </source>
</evidence>
<keyword evidence="1" id="KW-0472">Membrane</keyword>
<organism evidence="2 3">
    <name type="scientific">Coprococcus hominis</name>
    <name type="common">ex Arizal et al. 2022</name>
    <dbReference type="NCBI Taxonomy" id="2881262"/>
    <lineage>
        <taxon>Bacteria</taxon>
        <taxon>Bacillati</taxon>
        <taxon>Bacillota</taxon>
        <taxon>Clostridia</taxon>
        <taxon>Lachnospirales</taxon>
        <taxon>Lachnospiraceae</taxon>
        <taxon>Coprococcus</taxon>
    </lineage>
</organism>
<comment type="caution">
    <text evidence="2">The sequence shown here is derived from an EMBL/GenBank/DDBJ whole genome shotgun (WGS) entry which is preliminary data.</text>
</comment>
<reference evidence="2 3" key="1">
    <citation type="submission" date="2021-10" db="EMBL/GenBank/DDBJ databases">
        <title>Anaerobic single-cell dispensing facilitates the cultivation of human gut bacteria.</title>
        <authorList>
            <person name="Afrizal A."/>
        </authorList>
    </citation>
    <scope>NUCLEOTIDE SEQUENCE [LARGE SCALE GENOMIC DNA]</scope>
    <source>
        <strain evidence="2 3">CLA-AA-H212</strain>
    </source>
</reference>
<accession>A0ABS8FRR9</accession>
<dbReference type="RefSeq" id="WP_227573601.1">
    <property type="nucleotide sequence ID" value="NZ_JAJEQT010000012.1"/>
</dbReference>
<keyword evidence="3" id="KW-1185">Reference proteome</keyword>
<name>A0ABS8FRR9_9FIRM</name>
<keyword evidence="1" id="KW-1133">Transmembrane helix</keyword>
<sequence length="314" mass="37045">MSKIITVFIELMSATLEWLHTNLDGIIVSIVAAVILSLIHYIKNKPKEINELLKCKNFNDINWIDDLDKSLEIKNTMKRHFPEYTDYLLIQYGSSVESNNRLPQDYDFIVLMLGIPKNGKRYLHNKGTTSPDDVSSKRNINQVDIVYRDYLSFLYAASAGMPYENSVITTGKLLKGHIGYFQWLKNITKNQLYDRDFLIRRFEDKISIEKQEFQKYLSENQQFGHEKYYVIRAGYYYITSLLQLNHIKKFDKVIFQNDVVALSKVRMFYDDFKNDNIKNNYIHLVECLKRNNSVDDISIEDIKDTLHELENMEN</sequence>
<evidence type="ECO:0000256" key="1">
    <source>
        <dbReference type="SAM" id="Phobius"/>
    </source>
</evidence>
<evidence type="ECO:0000313" key="2">
    <source>
        <dbReference type="EMBL" id="MCC2219927.1"/>
    </source>
</evidence>
<keyword evidence="1" id="KW-0812">Transmembrane</keyword>
<gene>
    <name evidence="2" type="ORF">LKD28_13015</name>
</gene>
<proteinExistence type="predicted"/>
<evidence type="ECO:0008006" key="4">
    <source>
        <dbReference type="Google" id="ProtNLM"/>
    </source>
</evidence>
<dbReference type="EMBL" id="JAJEQT010000012">
    <property type="protein sequence ID" value="MCC2219927.1"/>
    <property type="molecule type" value="Genomic_DNA"/>
</dbReference>
<feature type="transmembrane region" description="Helical" evidence="1">
    <location>
        <begin position="25"/>
        <end position="42"/>
    </location>
</feature>
<dbReference type="Proteomes" id="UP001198495">
    <property type="component" value="Unassembled WGS sequence"/>
</dbReference>
<protein>
    <recommendedName>
        <fullName evidence="4">Nucleotidyltransferase</fullName>
    </recommendedName>
</protein>